<dbReference type="SUPFAM" id="SSF56801">
    <property type="entry name" value="Acetyl-CoA synthetase-like"/>
    <property type="match status" value="1"/>
</dbReference>
<evidence type="ECO:0000313" key="6">
    <source>
        <dbReference type="Proteomes" id="UP000199372"/>
    </source>
</evidence>
<evidence type="ECO:0000313" key="5">
    <source>
        <dbReference type="EMBL" id="SEM97513.1"/>
    </source>
</evidence>
<evidence type="ECO:0000256" key="2">
    <source>
        <dbReference type="ARBA" id="ARBA00022598"/>
    </source>
</evidence>
<dbReference type="RefSeq" id="WP_091844439.1">
    <property type="nucleotide sequence ID" value="NZ_FOCM01000002.1"/>
</dbReference>
<keyword evidence="6" id="KW-1185">Reference proteome</keyword>
<dbReference type="OrthoDB" id="9803968at2"/>
<organism evidence="5 6">
    <name type="scientific">Palleronia pelagia</name>
    <dbReference type="NCBI Taxonomy" id="387096"/>
    <lineage>
        <taxon>Bacteria</taxon>
        <taxon>Pseudomonadati</taxon>
        <taxon>Pseudomonadota</taxon>
        <taxon>Alphaproteobacteria</taxon>
        <taxon>Rhodobacterales</taxon>
        <taxon>Roseobacteraceae</taxon>
        <taxon>Palleronia</taxon>
    </lineage>
</organism>
<evidence type="ECO:0000259" key="3">
    <source>
        <dbReference type="Pfam" id="PF00501"/>
    </source>
</evidence>
<dbReference type="PANTHER" id="PTHR43201">
    <property type="entry name" value="ACYL-COA SYNTHETASE"/>
    <property type="match status" value="1"/>
</dbReference>
<dbReference type="InterPro" id="IPR025110">
    <property type="entry name" value="AMP-bd_C"/>
</dbReference>
<dbReference type="InterPro" id="IPR045851">
    <property type="entry name" value="AMP-bd_C_sf"/>
</dbReference>
<dbReference type="EMBL" id="FOCM01000002">
    <property type="protein sequence ID" value="SEM97513.1"/>
    <property type="molecule type" value="Genomic_DNA"/>
</dbReference>
<feature type="domain" description="AMP-dependent synthetase/ligase" evidence="3">
    <location>
        <begin position="50"/>
        <end position="222"/>
    </location>
</feature>
<feature type="domain" description="AMP-binding enzyme C-terminal" evidence="4">
    <location>
        <begin position="283"/>
        <end position="345"/>
    </location>
</feature>
<gene>
    <name evidence="5" type="ORF">SAMN04488011_10242</name>
</gene>
<dbReference type="InterPro" id="IPR042099">
    <property type="entry name" value="ANL_N_sf"/>
</dbReference>
<proteinExistence type="inferred from homology"/>
<dbReference type="InterPro" id="IPR000873">
    <property type="entry name" value="AMP-dep_synth/lig_dom"/>
</dbReference>
<dbReference type="GO" id="GO:0031956">
    <property type="term" value="F:medium-chain fatty acid-CoA ligase activity"/>
    <property type="evidence" value="ECO:0007669"/>
    <property type="project" value="TreeGrafter"/>
</dbReference>
<dbReference type="Gene3D" id="3.30.300.30">
    <property type="match status" value="1"/>
</dbReference>
<evidence type="ECO:0000259" key="4">
    <source>
        <dbReference type="Pfam" id="PF13193"/>
    </source>
</evidence>
<dbReference type="Proteomes" id="UP000199372">
    <property type="component" value="Unassembled WGS sequence"/>
</dbReference>
<evidence type="ECO:0000256" key="1">
    <source>
        <dbReference type="ARBA" id="ARBA00006432"/>
    </source>
</evidence>
<keyword evidence="2" id="KW-0436">Ligase</keyword>
<dbReference type="Pfam" id="PF00501">
    <property type="entry name" value="AMP-binding"/>
    <property type="match status" value="1"/>
</dbReference>
<dbReference type="PANTHER" id="PTHR43201:SF5">
    <property type="entry name" value="MEDIUM-CHAIN ACYL-COA LIGASE ACSF2, MITOCHONDRIAL"/>
    <property type="match status" value="1"/>
</dbReference>
<comment type="similarity">
    <text evidence="1">Belongs to the ATP-dependent AMP-binding enzyme family.</text>
</comment>
<dbReference type="AlphaFoldDB" id="A0A1H8CQT2"/>
<dbReference type="GO" id="GO:0006631">
    <property type="term" value="P:fatty acid metabolic process"/>
    <property type="evidence" value="ECO:0007669"/>
    <property type="project" value="TreeGrafter"/>
</dbReference>
<protein>
    <submittedName>
        <fullName evidence="5">Long-chain acyl-CoA synthetase</fullName>
    </submittedName>
</protein>
<accession>A0A1H8CQT2</accession>
<reference evidence="6" key="1">
    <citation type="submission" date="2016-10" db="EMBL/GenBank/DDBJ databases">
        <authorList>
            <person name="Varghese N."/>
            <person name="Submissions S."/>
        </authorList>
    </citation>
    <scope>NUCLEOTIDE SEQUENCE [LARGE SCALE GENOMIC DNA]</scope>
    <source>
        <strain evidence="6">DSM 26893</strain>
    </source>
</reference>
<dbReference type="Gene3D" id="3.40.50.12780">
    <property type="entry name" value="N-terminal domain of ligase-like"/>
    <property type="match status" value="1"/>
</dbReference>
<sequence>MRLERHRAARLVAGDDGGLLDALAAGRDITAGPDGLRDTGGDGRWIRVASGGTTGAPKVIRRSAASWRASFEVNAGLFDVGPGSVVATLGHVGHSLTLYALAEAAGLGAGLLGLQGMRPDAQLRALGDHGATHLWTTPTQLGLLAGRGAVPTLDRLIVGGGVLTAAQAEAARGTFPTARLSTFYGASELSFVTVDGTPFPGVELRLRDGLIWVRSPYLFDGYDAGADPLTRRNADGFVTVSELGRMENGRLVVTGRAGRRVNVADRLVSPEPAEQFLADRAGAPVAVVAVPDPRRGARLVAVRQGEADPSLDAALLADCRRAVGAAGTPHRVVTVPTLPRLPSGKPDLDGLAHTLAALA</sequence>
<dbReference type="Pfam" id="PF13193">
    <property type="entry name" value="AMP-binding_C"/>
    <property type="match status" value="1"/>
</dbReference>
<name>A0A1H8CQT2_9RHOB</name>